<gene>
    <name evidence="3" type="ORF">Cch01nite_38280</name>
</gene>
<dbReference type="Proteomes" id="UP000632740">
    <property type="component" value="Unassembled WGS sequence"/>
</dbReference>
<feature type="region of interest" description="Disordered" evidence="1">
    <location>
        <begin position="34"/>
        <end position="56"/>
    </location>
</feature>
<evidence type="ECO:0000313" key="4">
    <source>
        <dbReference type="Proteomes" id="UP000632740"/>
    </source>
</evidence>
<keyword evidence="4" id="KW-1185">Reference proteome</keyword>
<dbReference type="Pfam" id="PF12773">
    <property type="entry name" value="DZR"/>
    <property type="match status" value="1"/>
</dbReference>
<evidence type="ECO:0000259" key="2">
    <source>
        <dbReference type="PROSITE" id="PS51746"/>
    </source>
</evidence>
<feature type="region of interest" description="Disordered" evidence="1">
    <location>
        <begin position="347"/>
        <end position="381"/>
    </location>
</feature>
<evidence type="ECO:0000256" key="1">
    <source>
        <dbReference type="SAM" id="MobiDB-lite"/>
    </source>
</evidence>
<dbReference type="InterPro" id="IPR025874">
    <property type="entry name" value="DZR"/>
</dbReference>
<dbReference type="InterPro" id="IPR036457">
    <property type="entry name" value="PPM-type-like_dom_sf"/>
</dbReference>
<dbReference type="AlphaFoldDB" id="A0A919P893"/>
<dbReference type="RefSeq" id="WP_239071079.1">
    <property type="nucleotide sequence ID" value="NZ_BONK01000016.1"/>
</dbReference>
<dbReference type="PROSITE" id="PS51746">
    <property type="entry name" value="PPM_2"/>
    <property type="match status" value="1"/>
</dbReference>
<comment type="caution">
    <text evidence="3">The sequence shown here is derived from an EMBL/GenBank/DDBJ whole genome shotgun (WGS) entry which is preliminary data.</text>
</comment>
<feature type="compositionally biased region" description="Polar residues" evidence="1">
    <location>
        <begin position="351"/>
        <end position="361"/>
    </location>
</feature>
<protein>
    <recommendedName>
        <fullName evidence="2">PPM-type phosphatase domain-containing protein</fullName>
    </recommendedName>
</protein>
<evidence type="ECO:0000313" key="3">
    <source>
        <dbReference type="EMBL" id="GIG23104.1"/>
    </source>
</evidence>
<proteinExistence type="predicted"/>
<dbReference type="SMART" id="SM00331">
    <property type="entry name" value="PP2C_SIG"/>
    <property type="match status" value="1"/>
</dbReference>
<dbReference type="EMBL" id="BONK01000016">
    <property type="protein sequence ID" value="GIG23104.1"/>
    <property type="molecule type" value="Genomic_DNA"/>
</dbReference>
<accession>A0A919P893</accession>
<dbReference type="Gene3D" id="3.60.40.10">
    <property type="entry name" value="PPM-type phosphatase domain"/>
    <property type="match status" value="1"/>
</dbReference>
<name>A0A919P893_9CELL</name>
<dbReference type="SMART" id="SM00332">
    <property type="entry name" value="PP2Cc"/>
    <property type="match status" value="1"/>
</dbReference>
<dbReference type="InterPro" id="IPR001932">
    <property type="entry name" value="PPM-type_phosphatase-like_dom"/>
</dbReference>
<sequence>MDHVVSVACPACGAAVHDSDRFCEGCGAALVAPAAPAEPSPEPSPQPSPEPSAADGAGAPCRSCGGVVAADGYCEQCGALAVSERDHWSERPAPHVGGVCDRGRRHARNEDAMALHADGALTALVVCDGVSSAPDSDLASLAAARAARDVLAAGAVPATVTEAARPAAWSALLVDAAAAADAAIRGAVGDRAGRAEPPSCTFVAAVVDGPLVVTGWLGDSRTYWLPDAGTPRQLSADDSGANELIARGVPRAQAESSPTAHAITRWLGPDAPDVVPQTTATRTQGPGWVLVCSDGLWNYCSEAADLDALVRDVEARVGSAPDAIAAELVTWANAQGGHDNITVALARPTGDSLQAEPTGSAANVEAAPPPASRPDLDPTDR</sequence>
<organism evidence="3 4">
    <name type="scientific">Cellulomonas chitinilytica</name>
    <dbReference type="NCBI Taxonomy" id="398759"/>
    <lineage>
        <taxon>Bacteria</taxon>
        <taxon>Bacillati</taxon>
        <taxon>Actinomycetota</taxon>
        <taxon>Actinomycetes</taxon>
        <taxon>Micrococcales</taxon>
        <taxon>Cellulomonadaceae</taxon>
        <taxon>Cellulomonas</taxon>
    </lineage>
</organism>
<dbReference type="SUPFAM" id="SSF81606">
    <property type="entry name" value="PP2C-like"/>
    <property type="match status" value="1"/>
</dbReference>
<feature type="compositionally biased region" description="Pro residues" evidence="1">
    <location>
        <begin position="36"/>
        <end position="50"/>
    </location>
</feature>
<dbReference type="Pfam" id="PF13672">
    <property type="entry name" value="PP2C_2"/>
    <property type="match status" value="1"/>
</dbReference>
<reference evidence="3" key="1">
    <citation type="submission" date="2021-01" db="EMBL/GenBank/DDBJ databases">
        <title>Whole genome shotgun sequence of Cellulomonas chitinilytica NBRC 110799.</title>
        <authorList>
            <person name="Komaki H."/>
            <person name="Tamura T."/>
        </authorList>
    </citation>
    <scope>NUCLEOTIDE SEQUENCE</scope>
    <source>
        <strain evidence="3">NBRC 110799</strain>
    </source>
</reference>
<dbReference type="CDD" id="cd00143">
    <property type="entry name" value="PP2Cc"/>
    <property type="match status" value="1"/>
</dbReference>
<feature type="domain" description="PPM-type phosphatase" evidence="2">
    <location>
        <begin position="95"/>
        <end position="348"/>
    </location>
</feature>